<feature type="compositionally biased region" description="Basic and acidic residues" evidence="1">
    <location>
        <begin position="458"/>
        <end position="467"/>
    </location>
</feature>
<feature type="compositionally biased region" description="Low complexity" evidence="1">
    <location>
        <begin position="489"/>
        <end position="498"/>
    </location>
</feature>
<feature type="compositionally biased region" description="Basic and acidic residues" evidence="1">
    <location>
        <begin position="389"/>
        <end position="399"/>
    </location>
</feature>
<feature type="compositionally biased region" description="Low complexity" evidence="1">
    <location>
        <begin position="200"/>
        <end position="215"/>
    </location>
</feature>
<dbReference type="EC" id="6.3.5.4" evidence="2"/>
<feature type="region of interest" description="Disordered" evidence="1">
    <location>
        <begin position="387"/>
        <end position="593"/>
    </location>
</feature>
<feature type="compositionally biased region" description="Basic and acidic residues" evidence="1">
    <location>
        <begin position="50"/>
        <end position="73"/>
    </location>
</feature>
<feature type="compositionally biased region" description="Basic residues" evidence="1">
    <location>
        <begin position="477"/>
        <end position="488"/>
    </location>
</feature>
<feature type="compositionally biased region" description="Basic residues" evidence="1">
    <location>
        <begin position="140"/>
        <end position="157"/>
    </location>
</feature>
<feature type="compositionally biased region" description="Low complexity" evidence="1">
    <location>
        <begin position="577"/>
        <end position="587"/>
    </location>
</feature>
<accession>A0A6J4R1X5</accession>
<organism evidence="2">
    <name type="scientific">uncultured Rubrobacteraceae bacterium</name>
    <dbReference type="NCBI Taxonomy" id="349277"/>
    <lineage>
        <taxon>Bacteria</taxon>
        <taxon>Bacillati</taxon>
        <taxon>Actinomycetota</taxon>
        <taxon>Rubrobacteria</taxon>
        <taxon>Rubrobacterales</taxon>
        <taxon>Rubrobacteraceae</taxon>
        <taxon>environmental samples</taxon>
    </lineage>
</organism>
<evidence type="ECO:0000313" key="2">
    <source>
        <dbReference type="EMBL" id="CAA9461795.1"/>
    </source>
</evidence>
<feature type="compositionally biased region" description="Basic and acidic residues" evidence="1">
    <location>
        <begin position="548"/>
        <end position="558"/>
    </location>
</feature>
<proteinExistence type="predicted"/>
<keyword evidence="2" id="KW-0436">Ligase</keyword>
<protein>
    <submittedName>
        <fullName evidence="2">Asparagine synthetase [glutamine-hydrolyzing]</fullName>
        <ecNumber evidence="2">6.3.5.4</ecNumber>
    </submittedName>
</protein>
<feature type="region of interest" description="Disordered" evidence="1">
    <location>
        <begin position="16"/>
        <end position="370"/>
    </location>
</feature>
<feature type="non-terminal residue" evidence="2">
    <location>
        <position position="593"/>
    </location>
</feature>
<dbReference type="AlphaFoldDB" id="A0A6J4R1X5"/>
<dbReference type="EMBL" id="CADCVI010000060">
    <property type="protein sequence ID" value="CAA9461795.1"/>
    <property type="molecule type" value="Genomic_DNA"/>
</dbReference>
<feature type="compositionally biased region" description="Basic residues" evidence="1">
    <location>
        <begin position="250"/>
        <end position="280"/>
    </location>
</feature>
<feature type="compositionally biased region" description="Low complexity" evidence="1">
    <location>
        <begin position="428"/>
        <end position="451"/>
    </location>
</feature>
<feature type="compositionally biased region" description="Basic and acidic residues" evidence="1">
    <location>
        <begin position="20"/>
        <end position="29"/>
    </location>
</feature>
<feature type="compositionally biased region" description="Basic and acidic residues" evidence="1">
    <location>
        <begin position="406"/>
        <end position="427"/>
    </location>
</feature>
<gene>
    <name evidence="2" type="ORF">AVDCRST_MAG25-970</name>
</gene>
<sequence length="593" mass="65854">VRYLWRGAAFGWLGGRRRRRPDERDDVRPRPGRRRGVGAGTRGARAPAAQDHRPLRVRLPADVRSGARPDARLQRHHLQLPRAPKESGRQGLPLLLHLRHRGPPEGVPPVGDGFRRPPQGHVRLRHRRAGLGEGDPRPRQAGHKAAVPRRNRGRRPPLRLDAPGAPRGGRRGYLDRPACAPPLHDVPLRSARSRYHPQGREAPAAGDPARPGAGRLPRREAVLVAPVRPRPRPRGDGRARLGGRHPGGAARRRRAAHGLRRAGRGPPLRRPRLEHHRRAPRRDGPERLADLQRRLRVYRRHRGGRVRVLRPSREPLRHRPPQDAYLRRGDAAGAERRDPRDERADGQPRRRRLLPPLAGGGETCQGRAVRAGGRRGLRGLRLVPAAGGCERDRPEDLRGRVLRPPARRDDRGVEPRVPRGERREPGVRGRALRPARSGRAAGSRAQARQPGDAGGRPGEARRQHDDGLGPGSPRPLPRPRARRARRRLPAGAQARPGRQGSPEGGLPARHPERGNRPGEGLLPRPRAQAPRRAIPEDGPGGAPRPRRPREGHLQEGLRRTAPRRAKRREDPSREQQALADRAARAVATSPRAL</sequence>
<evidence type="ECO:0000256" key="1">
    <source>
        <dbReference type="SAM" id="MobiDB-lite"/>
    </source>
</evidence>
<feature type="compositionally biased region" description="Basic and acidic residues" evidence="1">
    <location>
        <begin position="311"/>
        <end position="348"/>
    </location>
</feature>
<feature type="compositionally biased region" description="Low complexity" evidence="1">
    <location>
        <begin position="523"/>
        <end position="532"/>
    </location>
</feature>
<feature type="compositionally biased region" description="Basic and acidic residues" evidence="1">
    <location>
        <begin position="281"/>
        <end position="293"/>
    </location>
</feature>
<name>A0A6J4R1X5_9ACTN</name>
<dbReference type="GO" id="GO:0004066">
    <property type="term" value="F:asparagine synthase (glutamine-hydrolyzing) activity"/>
    <property type="evidence" value="ECO:0007669"/>
    <property type="project" value="UniProtKB-EC"/>
</dbReference>
<feature type="compositionally biased region" description="Basic residues" evidence="1">
    <location>
        <begin position="294"/>
        <end position="310"/>
    </location>
</feature>
<reference evidence="2" key="1">
    <citation type="submission" date="2020-02" db="EMBL/GenBank/DDBJ databases">
        <authorList>
            <person name="Meier V. D."/>
        </authorList>
    </citation>
    <scope>NUCLEOTIDE SEQUENCE</scope>
    <source>
        <strain evidence="2">AVDCRST_MAG25</strain>
    </source>
</reference>
<feature type="non-terminal residue" evidence="2">
    <location>
        <position position="1"/>
    </location>
</feature>